<evidence type="ECO:0000256" key="4">
    <source>
        <dbReference type="ARBA" id="ARBA00022806"/>
    </source>
</evidence>
<keyword evidence="5" id="KW-0067">ATP-binding</keyword>
<dbReference type="FunFam" id="3.40.50.300:FF:000849">
    <property type="entry name" value="ATP-dependent RNA helicase DBP5"/>
    <property type="match status" value="1"/>
</dbReference>
<feature type="domain" description="Helicase C-terminal" evidence="11">
    <location>
        <begin position="349"/>
        <end position="517"/>
    </location>
</feature>
<dbReference type="Gene3D" id="3.40.50.300">
    <property type="entry name" value="P-loop containing nucleotide triphosphate hydrolases"/>
    <property type="match status" value="2"/>
</dbReference>
<dbReference type="EMBL" id="JARKIK010000035">
    <property type="protein sequence ID" value="KAK8740027.1"/>
    <property type="molecule type" value="Genomic_DNA"/>
</dbReference>
<name>A0AAW0X6L7_CHEQU</name>
<dbReference type="InterPro" id="IPR014001">
    <property type="entry name" value="Helicase_ATP-bd"/>
</dbReference>
<keyword evidence="2" id="KW-0547">Nucleotide-binding</keyword>
<dbReference type="Pfam" id="PF00270">
    <property type="entry name" value="DEAD"/>
    <property type="match status" value="1"/>
</dbReference>
<evidence type="ECO:0000256" key="3">
    <source>
        <dbReference type="ARBA" id="ARBA00022801"/>
    </source>
</evidence>
<feature type="non-terminal residue" evidence="13">
    <location>
        <position position="1"/>
    </location>
</feature>
<dbReference type="GO" id="GO:0003723">
    <property type="term" value="F:RNA binding"/>
    <property type="evidence" value="ECO:0007669"/>
    <property type="project" value="UniProtKB-KW"/>
</dbReference>
<evidence type="ECO:0000256" key="2">
    <source>
        <dbReference type="ARBA" id="ARBA00022741"/>
    </source>
</evidence>
<gene>
    <name evidence="13" type="ORF">OTU49_003333</name>
</gene>
<evidence type="ECO:0000259" key="12">
    <source>
        <dbReference type="PROSITE" id="PS51195"/>
    </source>
</evidence>
<dbReference type="GO" id="GO:0003724">
    <property type="term" value="F:RNA helicase activity"/>
    <property type="evidence" value="ECO:0007669"/>
    <property type="project" value="UniProtKB-EC"/>
</dbReference>
<feature type="region of interest" description="Disordered" evidence="9">
    <location>
        <begin position="33"/>
        <end position="97"/>
    </location>
</feature>
<reference evidence="13 14" key="1">
    <citation type="journal article" date="2024" name="BMC Genomics">
        <title>Genome assembly of redclaw crayfish (Cherax quadricarinatus) provides insights into its immune adaptation and hypoxia tolerance.</title>
        <authorList>
            <person name="Liu Z."/>
            <person name="Zheng J."/>
            <person name="Li H."/>
            <person name="Fang K."/>
            <person name="Wang S."/>
            <person name="He J."/>
            <person name="Zhou D."/>
            <person name="Weng S."/>
            <person name="Chi M."/>
            <person name="Gu Z."/>
            <person name="He J."/>
            <person name="Li F."/>
            <person name="Wang M."/>
        </authorList>
    </citation>
    <scope>NUCLEOTIDE SEQUENCE [LARGE SCALE GENOMIC DNA]</scope>
    <source>
        <strain evidence="13">ZL_2023a</strain>
    </source>
</reference>
<feature type="compositionally biased region" description="Basic and acidic residues" evidence="9">
    <location>
        <begin position="41"/>
        <end position="89"/>
    </location>
</feature>
<dbReference type="EC" id="3.6.4.13" evidence="1"/>
<dbReference type="Pfam" id="PF00271">
    <property type="entry name" value="Helicase_C"/>
    <property type="match status" value="1"/>
</dbReference>
<evidence type="ECO:0000313" key="14">
    <source>
        <dbReference type="Proteomes" id="UP001445076"/>
    </source>
</evidence>
<dbReference type="AlphaFoldDB" id="A0AAW0X6L7"/>
<sequence length="523" mass="58959">IIIIMGDDWAKAAEEQEARDIIAKVENLKIPDTEEATNKNGKAEKVEAEDAKAVDSKPEDTKAVEVKAEHANAKSAKAEEEKLNLKETNNDSSEENVTAADLSLMRKVMRKGIIETKNNVEVYRKDPHNPLFCAKTFEELNLRKDLLEGIYEMGFKLPSKIQEISLPILLAEPPANMIAQSQSGTGKTAAFTLAMLSRIDSSKKCCQALCLSPTMELALQTLDCVKQMGKKCKDITIRSAVKGDSVSRGQRITDHIVIGTPGKVVDWVTKYKCLELRFCRVFVLDEADVMIATQGHQDQSVRIHKQLPQTCQMMLFSATYVDEVVTFAEAIIKNPVILRLKREEETLTNIRQMYVECYSQEEKYQAIANIYTIPVGSAMFFCHTKHNANWLATRLKKDGHQVALLTGDLTPDERVRILIRFREGTERVLICTNVLARGIDVDTVNLVVNYDLPVLHGSFRADCETYLHRIGRTGRFGKTGNAINIVDGQDDLRLLREIEDHFNIKIIKLDYNNIDEIEKLSED</sequence>
<dbReference type="Proteomes" id="UP001445076">
    <property type="component" value="Unassembled WGS sequence"/>
</dbReference>
<keyword evidence="4" id="KW-0347">Helicase</keyword>
<keyword evidence="14" id="KW-1185">Reference proteome</keyword>
<evidence type="ECO:0000256" key="6">
    <source>
        <dbReference type="ARBA" id="ARBA00022884"/>
    </source>
</evidence>
<dbReference type="PANTHER" id="PTHR47958">
    <property type="entry name" value="ATP-DEPENDENT RNA HELICASE DBP3"/>
    <property type="match status" value="1"/>
</dbReference>
<feature type="domain" description="Helicase ATP-binding" evidence="10">
    <location>
        <begin position="168"/>
        <end position="338"/>
    </location>
</feature>
<evidence type="ECO:0000256" key="1">
    <source>
        <dbReference type="ARBA" id="ARBA00012552"/>
    </source>
</evidence>
<feature type="short sequence motif" description="Q motif" evidence="8">
    <location>
        <begin position="135"/>
        <end position="163"/>
    </location>
</feature>
<dbReference type="InterPro" id="IPR011545">
    <property type="entry name" value="DEAD/DEAH_box_helicase_dom"/>
</dbReference>
<dbReference type="SUPFAM" id="SSF52540">
    <property type="entry name" value="P-loop containing nucleoside triphosphate hydrolases"/>
    <property type="match status" value="1"/>
</dbReference>
<evidence type="ECO:0000256" key="9">
    <source>
        <dbReference type="SAM" id="MobiDB-lite"/>
    </source>
</evidence>
<keyword evidence="3" id="KW-0378">Hydrolase</keyword>
<dbReference type="CDD" id="cd18787">
    <property type="entry name" value="SF2_C_DEAD"/>
    <property type="match status" value="1"/>
</dbReference>
<dbReference type="SMART" id="SM00490">
    <property type="entry name" value="HELICc"/>
    <property type="match status" value="1"/>
</dbReference>
<dbReference type="GO" id="GO:0005524">
    <property type="term" value="F:ATP binding"/>
    <property type="evidence" value="ECO:0007669"/>
    <property type="project" value="UniProtKB-KW"/>
</dbReference>
<evidence type="ECO:0000259" key="10">
    <source>
        <dbReference type="PROSITE" id="PS51192"/>
    </source>
</evidence>
<dbReference type="InterPro" id="IPR014014">
    <property type="entry name" value="RNA_helicase_DEAD_Q_motif"/>
</dbReference>
<evidence type="ECO:0000259" key="11">
    <source>
        <dbReference type="PROSITE" id="PS51194"/>
    </source>
</evidence>
<evidence type="ECO:0000256" key="5">
    <source>
        <dbReference type="ARBA" id="ARBA00022840"/>
    </source>
</evidence>
<dbReference type="PROSITE" id="PS51194">
    <property type="entry name" value="HELICASE_CTER"/>
    <property type="match status" value="1"/>
</dbReference>
<dbReference type="InterPro" id="IPR027417">
    <property type="entry name" value="P-loop_NTPase"/>
</dbReference>
<proteinExistence type="predicted"/>
<dbReference type="PROSITE" id="PS51192">
    <property type="entry name" value="HELICASE_ATP_BIND_1"/>
    <property type="match status" value="1"/>
</dbReference>
<evidence type="ECO:0000313" key="13">
    <source>
        <dbReference type="EMBL" id="KAK8740027.1"/>
    </source>
</evidence>
<comment type="caution">
    <text evidence="13">The sequence shown here is derived from an EMBL/GenBank/DDBJ whole genome shotgun (WGS) entry which is preliminary data.</text>
</comment>
<evidence type="ECO:0000256" key="7">
    <source>
        <dbReference type="ARBA" id="ARBA00047984"/>
    </source>
</evidence>
<dbReference type="SMART" id="SM00487">
    <property type="entry name" value="DEXDc"/>
    <property type="match status" value="1"/>
</dbReference>
<dbReference type="GO" id="GO:0016787">
    <property type="term" value="F:hydrolase activity"/>
    <property type="evidence" value="ECO:0007669"/>
    <property type="project" value="UniProtKB-KW"/>
</dbReference>
<feature type="domain" description="DEAD-box RNA helicase Q" evidence="12">
    <location>
        <begin position="135"/>
        <end position="163"/>
    </location>
</feature>
<comment type="catalytic activity">
    <reaction evidence="7">
        <text>ATP + H2O = ADP + phosphate + H(+)</text>
        <dbReference type="Rhea" id="RHEA:13065"/>
        <dbReference type="ChEBI" id="CHEBI:15377"/>
        <dbReference type="ChEBI" id="CHEBI:15378"/>
        <dbReference type="ChEBI" id="CHEBI:30616"/>
        <dbReference type="ChEBI" id="CHEBI:43474"/>
        <dbReference type="ChEBI" id="CHEBI:456216"/>
        <dbReference type="EC" id="3.6.4.13"/>
    </reaction>
</comment>
<dbReference type="InterPro" id="IPR001650">
    <property type="entry name" value="Helicase_C-like"/>
</dbReference>
<keyword evidence="6" id="KW-0694">RNA-binding</keyword>
<evidence type="ECO:0000256" key="8">
    <source>
        <dbReference type="PROSITE-ProRule" id="PRU00552"/>
    </source>
</evidence>
<accession>A0AAW0X6L7</accession>
<dbReference type="PROSITE" id="PS51195">
    <property type="entry name" value="Q_MOTIF"/>
    <property type="match status" value="1"/>
</dbReference>
<protein>
    <recommendedName>
        <fullName evidence="1">RNA helicase</fullName>
        <ecNumber evidence="1">3.6.4.13</ecNumber>
    </recommendedName>
</protein>
<organism evidence="13 14">
    <name type="scientific">Cherax quadricarinatus</name>
    <name type="common">Australian red claw crayfish</name>
    <dbReference type="NCBI Taxonomy" id="27406"/>
    <lineage>
        <taxon>Eukaryota</taxon>
        <taxon>Metazoa</taxon>
        <taxon>Ecdysozoa</taxon>
        <taxon>Arthropoda</taxon>
        <taxon>Crustacea</taxon>
        <taxon>Multicrustacea</taxon>
        <taxon>Malacostraca</taxon>
        <taxon>Eumalacostraca</taxon>
        <taxon>Eucarida</taxon>
        <taxon>Decapoda</taxon>
        <taxon>Pleocyemata</taxon>
        <taxon>Astacidea</taxon>
        <taxon>Parastacoidea</taxon>
        <taxon>Parastacidae</taxon>
        <taxon>Cherax</taxon>
    </lineage>
</organism>